<feature type="region of interest" description="Disordered" evidence="1">
    <location>
        <begin position="189"/>
        <end position="214"/>
    </location>
</feature>
<keyword evidence="2" id="KW-0472">Membrane</keyword>
<feature type="transmembrane region" description="Helical" evidence="2">
    <location>
        <begin position="21"/>
        <end position="43"/>
    </location>
</feature>
<keyword evidence="2" id="KW-0812">Transmembrane</keyword>
<feature type="transmembrane region" description="Helical" evidence="2">
    <location>
        <begin position="49"/>
        <end position="70"/>
    </location>
</feature>
<organism evidence="3">
    <name type="scientific">Timema bartmani</name>
    <dbReference type="NCBI Taxonomy" id="61472"/>
    <lineage>
        <taxon>Eukaryota</taxon>
        <taxon>Metazoa</taxon>
        <taxon>Ecdysozoa</taxon>
        <taxon>Arthropoda</taxon>
        <taxon>Hexapoda</taxon>
        <taxon>Insecta</taxon>
        <taxon>Pterygota</taxon>
        <taxon>Neoptera</taxon>
        <taxon>Polyneoptera</taxon>
        <taxon>Phasmatodea</taxon>
        <taxon>Timematodea</taxon>
        <taxon>Timematoidea</taxon>
        <taxon>Timematidae</taxon>
        <taxon>Timema</taxon>
    </lineage>
</organism>
<dbReference type="PANTHER" id="PTHR11360:SF306">
    <property type="entry name" value="RE01051P"/>
    <property type="match status" value="1"/>
</dbReference>
<accession>A0A7R9FE77</accession>
<keyword evidence="2" id="KW-1133">Transmembrane helix</keyword>
<dbReference type="GO" id="GO:0008028">
    <property type="term" value="F:monocarboxylic acid transmembrane transporter activity"/>
    <property type="evidence" value="ECO:0007669"/>
    <property type="project" value="TreeGrafter"/>
</dbReference>
<evidence type="ECO:0000256" key="2">
    <source>
        <dbReference type="SAM" id="Phobius"/>
    </source>
</evidence>
<proteinExistence type="predicted"/>
<protein>
    <submittedName>
        <fullName evidence="3">Uncharacterized protein</fullName>
    </submittedName>
</protein>
<dbReference type="InterPro" id="IPR050327">
    <property type="entry name" value="Proton-linked_MCT"/>
</dbReference>
<gene>
    <name evidence="3" type="ORF">TBIB3V08_LOCUS13216</name>
</gene>
<reference evidence="3" key="1">
    <citation type="submission" date="2020-11" db="EMBL/GenBank/DDBJ databases">
        <authorList>
            <person name="Tran Van P."/>
        </authorList>
    </citation>
    <scope>NUCLEOTIDE SEQUENCE</scope>
</reference>
<dbReference type="PANTHER" id="PTHR11360">
    <property type="entry name" value="MONOCARBOXYLATE TRANSPORTER"/>
    <property type="match status" value="1"/>
</dbReference>
<evidence type="ECO:0000313" key="3">
    <source>
        <dbReference type="EMBL" id="CAD7450947.1"/>
    </source>
</evidence>
<dbReference type="SUPFAM" id="SSF103473">
    <property type="entry name" value="MFS general substrate transporter"/>
    <property type="match status" value="1"/>
</dbReference>
<sequence length="214" mass="23203">MVFSTQPVAISMYFTQNRGKAMGLSMTITSLCIIAAPPLTILLMDLFGVYGTGIIQAGFALNGLVAAVLLQPVRWHMRRVREQVDEVGGEGHALSEVGTNGLAAKVKLIEDKSYSQVKLHDEEYKIENMTSSTNSKGSTDSFISLENGSVSEKLKSGSLLNIFLFKFKEWACPNCANPPSLDPNCAKSLKVPPRPDSNCANTPLPKSGPELRQL</sequence>
<dbReference type="Gene3D" id="1.20.1250.20">
    <property type="entry name" value="MFS general substrate transporter like domains"/>
    <property type="match status" value="1"/>
</dbReference>
<evidence type="ECO:0000256" key="1">
    <source>
        <dbReference type="SAM" id="MobiDB-lite"/>
    </source>
</evidence>
<dbReference type="AlphaFoldDB" id="A0A7R9FE77"/>
<dbReference type="InterPro" id="IPR036259">
    <property type="entry name" value="MFS_trans_sf"/>
</dbReference>
<name>A0A7R9FE77_9NEOP</name>
<dbReference type="EMBL" id="OD581374">
    <property type="protein sequence ID" value="CAD7450947.1"/>
    <property type="molecule type" value="Genomic_DNA"/>
</dbReference>